<accession>W6K255</accession>
<evidence type="ECO:0000313" key="4">
    <source>
        <dbReference type="Proteomes" id="UP000035763"/>
    </source>
</evidence>
<dbReference type="Proteomes" id="UP000035763">
    <property type="component" value="Unassembled WGS sequence"/>
</dbReference>
<keyword evidence="2" id="KW-0472">Membrane</keyword>
<dbReference type="AlphaFoldDB" id="W6K255"/>
<dbReference type="EMBL" id="CAJA01000468">
    <property type="protein sequence ID" value="CCH75130.1"/>
    <property type="molecule type" value="Genomic_DNA"/>
</dbReference>
<reference evidence="3 4" key="1">
    <citation type="journal article" date="2013" name="ISME J.">
        <title>A metabolic model for members of the genus Tetrasphaera involved in enhanced biological phosphorus removal.</title>
        <authorList>
            <person name="Kristiansen R."/>
            <person name="Nguyen H.T.T."/>
            <person name="Saunders A.M."/>
            <person name="Nielsen J.L."/>
            <person name="Wimmer R."/>
            <person name="Le V.Q."/>
            <person name="McIlroy S.J."/>
            <person name="Petrovski S."/>
            <person name="Seviour R.J."/>
            <person name="Calteau A."/>
            <person name="Nielsen K.L."/>
            <person name="Nielsen P.H."/>
        </authorList>
    </citation>
    <scope>NUCLEOTIDE SEQUENCE [LARGE SCALE GENOMIC DNA]</scope>
    <source>
        <strain evidence="3 4">Ben110</strain>
    </source>
</reference>
<feature type="region of interest" description="Disordered" evidence="1">
    <location>
        <begin position="1"/>
        <end position="29"/>
    </location>
</feature>
<dbReference type="RefSeq" id="WP_048695344.1">
    <property type="nucleotide sequence ID" value="NZ_HG764815.1"/>
</dbReference>
<organism evidence="3 4">
    <name type="scientific">Nostocoides australiense Ben110</name>
    <dbReference type="NCBI Taxonomy" id="1193182"/>
    <lineage>
        <taxon>Bacteria</taxon>
        <taxon>Bacillati</taxon>
        <taxon>Actinomycetota</taxon>
        <taxon>Actinomycetes</taxon>
        <taxon>Micrococcales</taxon>
        <taxon>Intrasporangiaceae</taxon>
        <taxon>Nostocoides</taxon>
    </lineage>
</organism>
<evidence type="ECO:0000313" key="3">
    <source>
        <dbReference type="EMBL" id="CCH75130.1"/>
    </source>
</evidence>
<dbReference type="OrthoDB" id="3789740at2"/>
<keyword evidence="2" id="KW-1133">Transmembrane helix</keyword>
<feature type="transmembrane region" description="Helical" evidence="2">
    <location>
        <begin position="58"/>
        <end position="78"/>
    </location>
</feature>
<keyword evidence="4" id="KW-1185">Reference proteome</keyword>
<dbReference type="STRING" id="1193182.BN11_520005"/>
<keyword evidence="2" id="KW-0812">Transmembrane</keyword>
<comment type="caution">
    <text evidence="3">The sequence shown here is derived from an EMBL/GenBank/DDBJ whole genome shotgun (WGS) entry which is preliminary data.</text>
</comment>
<name>W6K255_9MICO</name>
<protein>
    <submittedName>
        <fullName evidence="3">Uncharacterized protein</fullName>
    </submittedName>
</protein>
<gene>
    <name evidence="3" type="ORF">BN11_520005</name>
</gene>
<feature type="transmembrane region" description="Helical" evidence="2">
    <location>
        <begin position="34"/>
        <end position="52"/>
    </location>
</feature>
<feature type="compositionally biased region" description="Basic and acidic residues" evidence="1">
    <location>
        <begin position="1"/>
        <end position="12"/>
    </location>
</feature>
<evidence type="ECO:0000256" key="1">
    <source>
        <dbReference type="SAM" id="MobiDB-lite"/>
    </source>
</evidence>
<proteinExistence type="predicted"/>
<evidence type="ECO:0000256" key="2">
    <source>
        <dbReference type="SAM" id="Phobius"/>
    </source>
</evidence>
<sequence>MTVQRPDPHDLPVTESTQPEHQPGVGHQHGGHRLIMMICCVPMVAIAVLLLVTGVAGSGIIVSALLCVAMMAAMMFAMPGGHGHK</sequence>